<dbReference type="Pfam" id="PF01869">
    <property type="entry name" value="BcrAD_BadFG"/>
    <property type="match status" value="1"/>
</dbReference>
<dbReference type="Gene3D" id="3.30.420.40">
    <property type="match status" value="2"/>
</dbReference>
<evidence type="ECO:0000313" key="3">
    <source>
        <dbReference type="Proteomes" id="UP000187085"/>
    </source>
</evidence>
<name>A0A1R1L6G0_9MICC</name>
<proteinExistence type="predicted"/>
<accession>A0A1R1L6G0</accession>
<keyword evidence="3" id="KW-1185">Reference proteome</keyword>
<dbReference type="InterPro" id="IPR052519">
    <property type="entry name" value="Euk-type_GlcNAc_Kinase"/>
</dbReference>
<protein>
    <submittedName>
        <fullName evidence="2">ATPase</fullName>
    </submittedName>
</protein>
<evidence type="ECO:0000313" key="2">
    <source>
        <dbReference type="EMBL" id="OMH23131.1"/>
    </source>
</evidence>
<reference evidence="2 3" key="1">
    <citation type="submission" date="2016-12" db="EMBL/GenBank/DDBJ databases">
        <title>Draft genome of Tersicoccus phoenicis 1P05MA.</title>
        <authorList>
            <person name="Nakajima Y."/>
            <person name="Yoshizawa S."/>
            <person name="Nakamura K."/>
            <person name="Ogura Y."/>
            <person name="Hayashi T."/>
            <person name="Kogure K."/>
        </authorList>
    </citation>
    <scope>NUCLEOTIDE SEQUENCE [LARGE SCALE GENOMIC DNA]</scope>
    <source>
        <strain evidence="2 3">1p05MA</strain>
    </source>
</reference>
<gene>
    <name evidence="2" type="ORF">BKD30_14455</name>
</gene>
<dbReference type="AlphaFoldDB" id="A0A1R1L6G0"/>
<organism evidence="2 3">
    <name type="scientific">Tersicoccus phoenicis</name>
    <dbReference type="NCBI Taxonomy" id="554083"/>
    <lineage>
        <taxon>Bacteria</taxon>
        <taxon>Bacillati</taxon>
        <taxon>Actinomycetota</taxon>
        <taxon>Actinomycetes</taxon>
        <taxon>Micrococcales</taxon>
        <taxon>Micrococcaceae</taxon>
        <taxon>Tersicoccus</taxon>
    </lineage>
</organism>
<dbReference type="PANTHER" id="PTHR43190">
    <property type="entry name" value="N-ACETYL-D-GLUCOSAMINE KINASE"/>
    <property type="match status" value="1"/>
</dbReference>
<dbReference type="InterPro" id="IPR002731">
    <property type="entry name" value="ATPase_BadF"/>
</dbReference>
<comment type="caution">
    <text evidence="2">The sequence shown here is derived from an EMBL/GenBank/DDBJ whole genome shotgun (WGS) entry which is preliminary data.</text>
</comment>
<dbReference type="Proteomes" id="UP000187085">
    <property type="component" value="Unassembled WGS sequence"/>
</dbReference>
<dbReference type="SUPFAM" id="SSF53067">
    <property type="entry name" value="Actin-like ATPase domain"/>
    <property type="match status" value="2"/>
</dbReference>
<feature type="domain" description="ATPase BadF/BadG/BcrA/BcrD type" evidence="1">
    <location>
        <begin position="2"/>
        <end position="257"/>
    </location>
</feature>
<dbReference type="InterPro" id="IPR043129">
    <property type="entry name" value="ATPase_NBD"/>
</dbReference>
<sequence length="297" mass="31199">MDIGGSKTRGLLIRDGTVVHEQQAGSANTQSVSGETAVASLRDLFAAFGDPRPDLVIAGSGGIDTAEDAQRLRDLIAPHTPGAEVIVVHDTRLTLAAGRTSTGVAVIAGTGSVAWGRNDAGRTARAGGWGYLLGDEGSGYWLTREAARATLHRFNLDQPVSPLGAGLLAACGLTDPEQLIAHFHFGTDRRYWAARSPVVYAAADDGDADALRIIRVGAEHLAGLATQVADQLDVAGPIVLGSGIGMHQPRTQRAFTALLAERGHPHVRVLDREPVYGVLQLLADRANGIVLETYTEP</sequence>
<dbReference type="STRING" id="554083.BKD30_14455"/>
<evidence type="ECO:0000259" key="1">
    <source>
        <dbReference type="Pfam" id="PF01869"/>
    </source>
</evidence>
<dbReference type="PANTHER" id="PTHR43190:SF3">
    <property type="entry name" value="N-ACETYL-D-GLUCOSAMINE KINASE"/>
    <property type="match status" value="1"/>
</dbReference>
<dbReference type="CDD" id="cd24007">
    <property type="entry name" value="ASKHA_NBD_eukNAGK-like"/>
    <property type="match status" value="1"/>
</dbReference>
<dbReference type="EMBL" id="MRDE01000081">
    <property type="protein sequence ID" value="OMH23131.1"/>
    <property type="molecule type" value="Genomic_DNA"/>
</dbReference>